<feature type="compositionally biased region" description="Basic and acidic residues" evidence="1">
    <location>
        <begin position="480"/>
        <end position="497"/>
    </location>
</feature>
<feature type="compositionally biased region" description="Basic and acidic residues" evidence="1">
    <location>
        <begin position="294"/>
        <end position="313"/>
    </location>
</feature>
<protein>
    <submittedName>
        <fullName evidence="2">Uncharacterized protein</fullName>
    </submittedName>
</protein>
<feature type="region of interest" description="Disordered" evidence="1">
    <location>
        <begin position="111"/>
        <end position="187"/>
    </location>
</feature>
<accession>A0A061QSM5</accession>
<feature type="non-terminal residue" evidence="2">
    <location>
        <position position="1"/>
    </location>
</feature>
<dbReference type="EMBL" id="GBEZ01024287">
    <property type="protein sequence ID" value="JAC62683.1"/>
    <property type="molecule type" value="Transcribed_RNA"/>
</dbReference>
<proteinExistence type="predicted"/>
<sequence>AGHTTVKFTGYSKAERSKSGAGGPCTATRTALLLWLGDESANGFEWRGGSMQPMPPKDAAKGEAGEGGRRYGRSAGIAWAARPAPTGSGGCGGVGRSPRRCGGGRACRLRQLGSPGDGRLPVGGGGEAEPGLEERGAQAVQAARRAGGPHRAVPLLRVDGRHPPPAGLEQPPPEEHLAKRPPGLRGGAQRTVVHLHRDLVLRRGEAREPHRDLAVLCEELLLAREALPAEHVRDLCKGVAAPGWGVLRLAVAPEPRAPRLRRHPGVLKQPGPGRGAVVREEPELRGIELRQGGRRRDPRPGDGIADGRGRAGREALGNCQRPQEQRESLGMEGVGPGLQHAADVGEERLVDVPELSARPRQRADVAGPHGARLAQRLAGEHPEEPGVRVAHRPTGCGGRRDVLGGQLRPAGGEEQHPLGEGIEQLHLDEAAQREGLHGHRGVHRTPRQAPRALSADPAPRRVEQRLHAGVRRLAGGGRKAPQEHGEALRGESRDPRRGPSSGGPPEAAGQRPLARRRSPCHHREALVGEAARVPLRLPDNRLVQRVGAVAFTDPQGGERPRGHRELLRRGGLRLGDKGRGQPLGQRPVARPPAGLREGPEQRGCRPGGEGPRRGAPTRLRVD</sequence>
<feature type="compositionally biased region" description="Basic and acidic residues" evidence="1">
    <location>
        <begin position="58"/>
        <end position="69"/>
    </location>
</feature>
<evidence type="ECO:0000313" key="2">
    <source>
        <dbReference type="EMBL" id="JAC62683.1"/>
    </source>
</evidence>
<dbReference type="AlphaFoldDB" id="A0A061QSM5"/>
<gene>
    <name evidence="2" type="ORF">TSPGSL018_22618</name>
</gene>
<feature type="region of interest" description="Disordered" evidence="1">
    <location>
        <begin position="1"/>
        <end position="23"/>
    </location>
</feature>
<feature type="region of interest" description="Disordered" evidence="1">
    <location>
        <begin position="283"/>
        <end position="338"/>
    </location>
</feature>
<feature type="compositionally biased region" description="Gly residues" evidence="1">
    <location>
        <begin position="87"/>
        <end position="100"/>
    </location>
</feature>
<feature type="compositionally biased region" description="Low complexity" evidence="1">
    <location>
        <begin position="613"/>
        <end position="622"/>
    </location>
</feature>
<feature type="region of interest" description="Disordered" evidence="1">
    <location>
        <begin position="377"/>
        <end position="417"/>
    </location>
</feature>
<feature type="compositionally biased region" description="Low complexity" evidence="1">
    <location>
        <begin position="111"/>
        <end position="120"/>
    </location>
</feature>
<feature type="compositionally biased region" description="Basic and acidic residues" evidence="1">
    <location>
        <begin position="556"/>
        <end position="579"/>
    </location>
</feature>
<name>A0A061QSM5_9CHLO</name>
<feature type="region of interest" description="Disordered" evidence="1">
    <location>
        <begin position="81"/>
        <end position="100"/>
    </location>
</feature>
<feature type="region of interest" description="Disordered" evidence="1">
    <location>
        <begin position="47"/>
        <end position="70"/>
    </location>
</feature>
<feature type="region of interest" description="Disordered" evidence="1">
    <location>
        <begin position="435"/>
        <end position="622"/>
    </location>
</feature>
<feature type="compositionally biased region" description="Low complexity" evidence="1">
    <location>
        <begin position="137"/>
        <end position="146"/>
    </location>
</feature>
<organism evidence="2">
    <name type="scientific">Tetraselmis sp. GSL018</name>
    <dbReference type="NCBI Taxonomy" id="582737"/>
    <lineage>
        <taxon>Eukaryota</taxon>
        <taxon>Viridiplantae</taxon>
        <taxon>Chlorophyta</taxon>
        <taxon>core chlorophytes</taxon>
        <taxon>Chlorodendrophyceae</taxon>
        <taxon>Chlorodendrales</taxon>
        <taxon>Chlorodendraceae</taxon>
        <taxon>Tetraselmis</taxon>
    </lineage>
</organism>
<reference evidence="2" key="1">
    <citation type="submission" date="2014-05" db="EMBL/GenBank/DDBJ databases">
        <title>The transcriptome of the halophilic microalga Tetraselmis sp. GSL018 isolated from the Great Salt Lake, Utah.</title>
        <authorList>
            <person name="Jinkerson R.E."/>
            <person name="D'Adamo S."/>
            <person name="Posewitz M.C."/>
        </authorList>
    </citation>
    <scope>NUCLEOTIDE SEQUENCE</scope>
    <source>
        <strain evidence="2">GSL018</strain>
    </source>
</reference>
<evidence type="ECO:0000256" key="1">
    <source>
        <dbReference type="SAM" id="MobiDB-lite"/>
    </source>
</evidence>